<proteinExistence type="predicted"/>
<gene>
    <name evidence="1" type="ORF">METHB2_10036</name>
</gene>
<dbReference type="AlphaFoldDB" id="A0A8S0Y8Q0"/>
<comment type="caution">
    <text evidence="1">The sequence shown here is derived from an EMBL/GenBank/DDBJ whole genome shotgun (WGS) entry which is preliminary data.</text>
</comment>
<reference evidence="1 2" key="1">
    <citation type="submission" date="2020-02" db="EMBL/GenBank/DDBJ databases">
        <authorList>
            <person name="Hogendoorn C."/>
        </authorList>
    </citation>
    <scope>NUCLEOTIDE SEQUENCE [LARGE SCALE GENOMIC DNA]</scope>
    <source>
        <strain evidence="1">METHB21</strain>
    </source>
</reference>
<keyword evidence="2" id="KW-1185">Reference proteome</keyword>
<organism evidence="1 2">
    <name type="scientific">Candidatus Methylobacter favarea</name>
    <dbReference type="NCBI Taxonomy" id="2707345"/>
    <lineage>
        <taxon>Bacteria</taxon>
        <taxon>Pseudomonadati</taxon>
        <taxon>Pseudomonadota</taxon>
        <taxon>Gammaproteobacteria</taxon>
        <taxon>Methylococcales</taxon>
        <taxon>Methylococcaceae</taxon>
        <taxon>Methylobacter</taxon>
    </lineage>
</organism>
<dbReference type="EMBL" id="CADCXN010000001">
    <property type="protein sequence ID" value="CAA9888961.1"/>
    <property type="molecule type" value="Genomic_DNA"/>
</dbReference>
<evidence type="ECO:0000313" key="1">
    <source>
        <dbReference type="EMBL" id="CAA9888961.1"/>
    </source>
</evidence>
<name>A0A8S0Y8Q0_9GAMM</name>
<accession>A0A8S0Y8Q0</accession>
<sequence>MCLPLGQIELVGANAIVTLQVFSFKACLKLQGSEGKLKNSERNKSLSFPKYPNVILRQELIILELIK</sequence>
<evidence type="ECO:0000313" key="2">
    <source>
        <dbReference type="Proteomes" id="UP000494216"/>
    </source>
</evidence>
<protein>
    <submittedName>
        <fullName evidence="1">Uncharacterized protein</fullName>
    </submittedName>
</protein>
<dbReference type="Proteomes" id="UP000494216">
    <property type="component" value="Unassembled WGS sequence"/>
</dbReference>